<name>A0A6B8W400_9CORY</name>
<dbReference type="PANTHER" id="PTHR33361:SF2">
    <property type="entry name" value="DUF885 DOMAIN-CONTAINING PROTEIN"/>
    <property type="match status" value="1"/>
</dbReference>
<proteinExistence type="predicted"/>
<evidence type="ECO:0000313" key="2">
    <source>
        <dbReference type="Proteomes" id="UP000424462"/>
    </source>
</evidence>
<dbReference type="InterPro" id="IPR010281">
    <property type="entry name" value="DUF885"/>
</dbReference>
<dbReference type="EMBL" id="CP046455">
    <property type="protein sequence ID" value="QGU06135.1"/>
    <property type="molecule type" value="Genomic_DNA"/>
</dbReference>
<evidence type="ECO:0008006" key="3">
    <source>
        <dbReference type="Google" id="ProtNLM"/>
    </source>
</evidence>
<dbReference type="Proteomes" id="UP000424462">
    <property type="component" value="Chromosome"/>
</dbReference>
<sequence>MVIGVDSLRVDKESFSGLDSALMSLVSSEQRSPSLLDASCEVFVHDLAALAPTDATAWGIPGFEGELQDFSPEHWESVAERAREMVADIDAFDDCTDDNDDEDDFDEVDHVTAAVLRDRLSLIADKHHRGEYLRLLNNIESPVQTIRDTFLLMPQDTAEEKDAIRSRLSKVANSLEGYRESLSESAAHGKVAAHRQIDEVISQCTDLADSGSLLENLGLSADSAEVVAAKEAFGLMADWLGEQLSPHSASEDAVGRERYELFSREFIGDTVDLDEAYTWGLEQLREITSRQQRIANQLYGEGTPVKQAFRNLNNEERYNIEGTAALQQWMQKTADRVIAELDGTHFDIPEAVKTIEACIDPAGTGGIFYTPPSDDFSRPGRMWWSVPEGQHIFHTWQELTTVFHESVPGHHLQLGQTLAESEKLNLWRRVACWNSGHGEGWALYAESLMEELGYHEDPGTRMGLLDAQRLRAARVVLDIGVHLGKKTPEGSGIWDASYAKTFLRENTAMDEAVLAFELNRYLGWPGQAPSYALGQRLWMQLREDALTQGMDLRQFHSAALNYGSIPMSILREELLD</sequence>
<dbReference type="AlphaFoldDB" id="A0A6B8W400"/>
<protein>
    <recommendedName>
        <fullName evidence="3">DUF885 domain-containing protein</fullName>
    </recommendedName>
</protein>
<accession>A0A6B8W400</accession>
<gene>
    <name evidence="1" type="ORF">COCCU_00835</name>
</gene>
<organism evidence="1 2">
    <name type="scientific">Corynebacterium occultum</name>
    <dbReference type="NCBI Taxonomy" id="2675219"/>
    <lineage>
        <taxon>Bacteria</taxon>
        <taxon>Bacillati</taxon>
        <taxon>Actinomycetota</taxon>
        <taxon>Actinomycetes</taxon>
        <taxon>Mycobacteriales</taxon>
        <taxon>Corynebacteriaceae</taxon>
        <taxon>Corynebacterium</taxon>
    </lineage>
</organism>
<dbReference type="KEGG" id="cok:COCCU_00835"/>
<dbReference type="PANTHER" id="PTHR33361">
    <property type="entry name" value="GLR0591 PROTEIN"/>
    <property type="match status" value="1"/>
</dbReference>
<keyword evidence="2" id="KW-1185">Reference proteome</keyword>
<reference evidence="1 2" key="1">
    <citation type="submission" date="2019-11" db="EMBL/GenBank/DDBJ databases">
        <title>Complete genome sequence of Corynebacterium kalinowskii 1959, a novel Corynebacterium species isolated from soil of a small paddock in Vilsendorf, Germany.</title>
        <authorList>
            <person name="Schaffert L."/>
            <person name="Ruwe M."/>
            <person name="Milse J."/>
            <person name="Hanuschka K."/>
            <person name="Ortseifen V."/>
            <person name="Droste J."/>
            <person name="Brandt D."/>
            <person name="Schlueter L."/>
            <person name="Kutter Y."/>
            <person name="Vinke S."/>
            <person name="Viehoefer P."/>
            <person name="Jacob L."/>
            <person name="Luebke N.-C."/>
            <person name="Schulte-Berndt E."/>
            <person name="Hain C."/>
            <person name="Linder M."/>
            <person name="Schmidt P."/>
            <person name="Wollenschlaeger L."/>
            <person name="Luttermann T."/>
            <person name="Thieme E."/>
            <person name="Hassa J."/>
            <person name="Haak M."/>
            <person name="Wittchen M."/>
            <person name="Mentz A."/>
            <person name="Persicke M."/>
            <person name="Busche T."/>
            <person name="Ruckert C."/>
        </authorList>
    </citation>
    <scope>NUCLEOTIDE SEQUENCE [LARGE SCALE GENOMIC DNA]</scope>
    <source>
        <strain evidence="1 2">2039</strain>
    </source>
</reference>
<evidence type="ECO:0000313" key="1">
    <source>
        <dbReference type="EMBL" id="QGU06135.1"/>
    </source>
</evidence>
<dbReference type="Pfam" id="PF05960">
    <property type="entry name" value="DUF885"/>
    <property type="match status" value="1"/>
</dbReference>